<evidence type="ECO:0000313" key="10">
    <source>
        <dbReference type="Proteomes" id="UP001140206"/>
    </source>
</evidence>
<dbReference type="PANTHER" id="PTHR23155">
    <property type="entry name" value="DISEASE RESISTANCE PROTEIN RP"/>
    <property type="match status" value="1"/>
</dbReference>
<dbReference type="CDD" id="cd00009">
    <property type="entry name" value="AAA"/>
    <property type="match status" value="1"/>
</dbReference>
<dbReference type="InterPro" id="IPR027417">
    <property type="entry name" value="P-loop_NTPase"/>
</dbReference>
<evidence type="ECO:0000313" key="9">
    <source>
        <dbReference type="EMBL" id="KAJ4753875.1"/>
    </source>
</evidence>
<keyword evidence="10" id="KW-1185">Reference proteome</keyword>
<dbReference type="SUPFAM" id="SSF52540">
    <property type="entry name" value="P-loop containing nucleoside triphosphate hydrolases"/>
    <property type="match status" value="1"/>
</dbReference>
<dbReference type="PANTHER" id="PTHR23155:SF1185">
    <property type="entry name" value="DISEASE RESISTANCE RPP8-LIKE PROTEIN 3-RELATED"/>
    <property type="match status" value="1"/>
</dbReference>
<dbReference type="InterPro" id="IPR058922">
    <property type="entry name" value="WHD_DRP"/>
</dbReference>
<dbReference type="GO" id="GO:0009626">
    <property type="term" value="P:plant-type hypersensitive response"/>
    <property type="evidence" value="ECO:0007669"/>
    <property type="project" value="UniProtKB-ARBA"/>
</dbReference>
<gene>
    <name evidence="9" type="ORF">LUZ62_088280</name>
</gene>
<dbReference type="Gene3D" id="1.10.10.10">
    <property type="entry name" value="Winged helix-like DNA-binding domain superfamily/Winged helix DNA-binding domain"/>
    <property type="match status" value="1"/>
</dbReference>
<dbReference type="InterPro" id="IPR036388">
    <property type="entry name" value="WH-like_DNA-bd_sf"/>
</dbReference>
<reference evidence="9" key="1">
    <citation type="submission" date="2022-08" db="EMBL/GenBank/DDBJ databases">
        <authorList>
            <person name="Marques A."/>
        </authorList>
    </citation>
    <scope>NUCLEOTIDE SEQUENCE</scope>
    <source>
        <strain evidence="9">RhyPub2mFocal</strain>
        <tissue evidence="9">Leaves</tissue>
    </source>
</reference>
<dbReference type="InterPro" id="IPR044974">
    <property type="entry name" value="Disease_R_plants"/>
</dbReference>
<dbReference type="Gene3D" id="3.40.50.300">
    <property type="entry name" value="P-loop containing nucleotide triphosphate hydrolases"/>
    <property type="match status" value="1"/>
</dbReference>
<feature type="domain" description="Disease resistance N-terminal" evidence="7">
    <location>
        <begin position="16"/>
        <end position="93"/>
    </location>
</feature>
<proteinExistence type="inferred from homology"/>
<dbReference type="Gene3D" id="3.80.10.10">
    <property type="entry name" value="Ribonuclease Inhibitor"/>
    <property type="match status" value="1"/>
</dbReference>
<dbReference type="InterPro" id="IPR042197">
    <property type="entry name" value="Apaf_helical"/>
</dbReference>
<comment type="similarity">
    <text evidence="1">Belongs to the disease resistance NB-LRR family.</text>
</comment>
<dbReference type="CDD" id="cd14798">
    <property type="entry name" value="RX-CC_like"/>
    <property type="match status" value="1"/>
</dbReference>
<dbReference type="Proteomes" id="UP001140206">
    <property type="component" value="Chromosome 5"/>
</dbReference>
<dbReference type="Pfam" id="PF23559">
    <property type="entry name" value="WHD_DRP"/>
    <property type="match status" value="1"/>
</dbReference>
<dbReference type="Gene3D" id="1.20.5.4130">
    <property type="match status" value="1"/>
</dbReference>
<name>A0AAV8CDF0_9POAL</name>
<keyword evidence="4" id="KW-0547">Nucleotide-binding</keyword>
<evidence type="ECO:0000256" key="1">
    <source>
        <dbReference type="ARBA" id="ARBA00008894"/>
    </source>
</evidence>
<feature type="domain" description="NB-ARC" evidence="6">
    <location>
        <begin position="176"/>
        <end position="345"/>
    </location>
</feature>
<dbReference type="FunFam" id="3.40.50.300:FF:001091">
    <property type="entry name" value="Probable disease resistance protein At1g61300"/>
    <property type="match status" value="1"/>
</dbReference>
<evidence type="ECO:0000256" key="5">
    <source>
        <dbReference type="ARBA" id="ARBA00022821"/>
    </source>
</evidence>
<dbReference type="PRINTS" id="PR00364">
    <property type="entry name" value="DISEASERSIST"/>
</dbReference>
<dbReference type="GO" id="GO:0002758">
    <property type="term" value="P:innate immune response-activating signaling pathway"/>
    <property type="evidence" value="ECO:0007669"/>
    <property type="project" value="UniProtKB-ARBA"/>
</dbReference>
<comment type="caution">
    <text evidence="9">The sequence shown here is derived from an EMBL/GenBank/DDBJ whole genome shotgun (WGS) entry which is preliminary data.</text>
</comment>
<dbReference type="InterPro" id="IPR032675">
    <property type="entry name" value="LRR_dom_sf"/>
</dbReference>
<evidence type="ECO:0000256" key="4">
    <source>
        <dbReference type="ARBA" id="ARBA00022741"/>
    </source>
</evidence>
<dbReference type="InterPro" id="IPR041118">
    <property type="entry name" value="Rx_N"/>
</dbReference>
<dbReference type="Pfam" id="PF18052">
    <property type="entry name" value="Rx_N"/>
    <property type="match status" value="1"/>
</dbReference>
<dbReference type="EMBL" id="JAMFTS010000005">
    <property type="protein sequence ID" value="KAJ4753875.1"/>
    <property type="molecule type" value="Genomic_DNA"/>
</dbReference>
<organism evidence="9 10">
    <name type="scientific">Rhynchospora pubera</name>
    <dbReference type="NCBI Taxonomy" id="906938"/>
    <lineage>
        <taxon>Eukaryota</taxon>
        <taxon>Viridiplantae</taxon>
        <taxon>Streptophyta</taxon>
        <taxon>Embryophyta</taxon>
        <taxon>Tracheophyta</taxon>
        <taxon>Spermatophyta</taxon>
        <taxon>Magnoliopsida</taxon>
        <taxon>Liliopsida</taxon>
        <taxon>Poales</taxon>
        <taxon>Cyperaceae</taxon>
        <taxon>Cyperoideae</taxon>
        <taxon>Rhynchosporeae</taxon>
        <taxon>Rhynchospora</taxon>
    </lineage>
</organism>
<dbReference type="Gene3D" id="1.10.8.430">
    <property type="entry name" value="Helical domain of apoptotic protease-activating factors"/>
    <property type="match status" value="1"/>
</dbReference>
<dbReference type="Pfam" id="PF00931">
    <property type="entry name" value="NB-ARC"/>
    <property type="match status" value="1"/>
</dbReference>
<keyword evidence="3" id="KW-0677">Repeat</keyword>
<keyword evidence="2" id="KW-0433">Leucine-rich repeat</keyword>
<evidence type="ECO:0000259" key="7">
    <source>
        <dbReference type="Pfam" id="PF18052"/>
    </source>
</evidence>
<dbReference type="AlphaFoldDB" id="A0AAV8CDF0"/>
<keyword evidence="5" id="KW-0611">Plant defense</keyword>
<sequence>MADAVVDFVKQKFEDALKGPVKDALLKEGQFLYGVNDNAEVVQRELGRIKSFLKDADSKSSSEERVRNWIKEVRSVAYSIEDAVDNFQADVDSINYKEPGFFNALKRLVKKPTLLWAMHKFGNELEAIQERLKEIQKARIEFGVNNLNDGSSGKSRPPIRLLIPTNNDEMEVIGFESDKERIIGRLIHDENSRRSVVSIVGPGGIGKTTLAQTVYNSVKDRFEIHIYLSVSQEVNLIDLLKKMYEKLQPVNQRDHRELTEDNLIREIHASMKEKKYLVFLDDVWSEYIWEQLKMVCPDDKNCSRVLITSRFVNVAKAADPKPYELRYLNEEQSVQLLLNKAFSLKDSNESYPQDLSELAKEYAKKCGGGLPLQLVELGKLLSTKSRDYQTWHRLMRSIDWVTDGKNCFDIIATSYEHLPPHLKSCFMSFSVFPENYEINAQSLISYWSVEGFIPQERRGTMYDKAQGYLDDLAQRCMIQVTERNTTTGNIERCRVHTLLRIIAVHEAREKNFITVFWKQEDNRKEAARHASFHLYTPEMQNNFTENKDVTEYAGPNVRSLMFFGKILPIRSRMKLLKVLVVYHTSVTFYDGKHTWLENLISLRHLEFRECTLENDTLPESIGCLHHLEYLDLTDTKIVDLPKSIKCNEALKLVVNRVESLS</sequence>
<evidence type="ECO:0000259" key="8">
    <source>
        <dbReference type="Pfam" id="PF23559"/>
    </source>
</evidence>
<dbReference type="SUPFAM" id="SSF52047">
    <property type="entry name" value="RNI-like"/>
    <property type="match status" value="1"/>
</dbReference>
<evidence type="ECO:0000256" key="2">
    <source>
        <dbReference type="ARBA" id="ARBA00022614"/>
    </source>
</evidence>
<dbReference type="GO" id="GO:0043531">
    <property type="term" value="F:ADP binding"/>
    <property type="evidence" value="ECO:0007669"/>
    <property type="project" value="InterPro"/>
</dbReference>
<dbReference type="FunFam" id="1.10.10.10:FF:000322">
    <property type="entry name" value="Probable disease resistance protein At1g63360"/>
    <property type="match status" value="1"/>
</dbReference>
<dbReference type="GO" id="GO:0042742">
    <property type="term" value="P:defense response to bacterium"/>
    <property type="evidence" value="ECO:0007669"/>
    <property type="project" value="UniProtKB-ARBA"/>
</dbReference>
<protein>
    <submittedName>
        <fullName evidence="9">Disease resistance family protein</fullName>
    </submittedName>
</protein>
<dbReference type="InterPro" id="IPR038005">
    <property type="entry name" value="RX-like_CC"/>
</dbReference>
<accession>A0AAV8CDF0</accession>
<evidence type="ECO:0000259" key="6">
    <source>
        <dbReference type="Pfam" id="PF00931"/>
    </source>
</evidence>
<dbReference type="InterPro" id="IPR002182">
    <property type="entry name" value="NB-ARC"/>
</dbReference>
<feature type="domain" description="Disease resistance protein winged helix" evidence="8">
    <location>
        <begin position="431"/>
        <end position="500"/>
    </location>
</feature>
<evidence type="ECO:0000256" key="3">
    <source>
        <dbReference type="ARBA" id="ARBA00022737"/>
    </source>
</evidence>